<organism evidence="2 3">
    <name type="scientific">Caulifigura coniformis</name>
    <dbReference type="NCBI Taxonomy" id="2527983"/>
    <lineage>
        <taxon>Bacteria</taxon>
        <taxon>Pseudomonadati</taxon>
        <taxon>Planctomycetota</taxon>
        <taxon>Planctomycetia</taxon>
        <taxon>Planctomycetales</taxon>
        <taxon>Planctomycetaceae</taxon>
        <taxon>Caulifigura</taxon>
    </lineage>
</organism>
<keyword evidence="1" id="KW-0175">Coiled coil</keyword>
<dbReference type="InParanoid" id="A0A517SKR4"/>
<dbReference type="EMBL" id="CP036271">
    <property type="protein sequence ID" value="QDT56706.1"/>
    <property type="molecule type" value="Genomic_DNA"/>
</dbReference>
<accession>A0A517SKR4</accession>
<evidence type="ECO:0000313" key="3">
    <source>
        <dbReference type="Proteomes" id="UP000315700"/>
    </source>
</evidence>
<keyword evidence="3" id="KW-1185">Reference proteome</keyword>
<feature type="coiled-coil region" evidence="1">
    <location>
        <begin position="4"/>
        <end position="31"/>
    </location>
</feature>
<evidence type="ECO:0000313" key="2">
    <source>
        <dbReference type="EMBL" id="QDT56706.1"/>
    </source>
</evidence>
<name>A0A517SKR4_9PLAN</name>
<proteinExistence type="predicted"/>
<dbReference type="Proteomes" id="UP000315700">
    <property type="component" value="Chromosome"/>
</dbReference>
<reference evidence="2 3" key="1">
    <citation type="submission" date="2019-02" db="EMBL/GenBank/DDBJ databases">
        <title>Deep-cultivation of Planctomycetes and their phenomic and genomic characterization uncovers novel biology.</title>
        <authorList>
            <person name="Wiegand S."/>
            <person name="Jogler M."/>
            <person name="Boedeker C."/>
            <person name="Pinto D."/>
            <person name="Vollmers J."/>
            <person name="Rivas-Marin E."/>
            <person name="Kohn T."/>
            <person name="Peeters S.H."/>
            <person name="Heuer A."/>
            <person name="Rast P."/>
            <person name="Oberbeckmann S."/>
            <person name="Bunk B."/>
            <person name="Jeske O."/>
            <person name="Meyerdierks A."/>
            <person name="Storesund J.E."/>
            <person name="Kallscheuer N."/>
            <person name="Luecker S."/>
            <person name="Lage O.M."/>
            <person name="Pohl T."/>
            <person name="Merkel B.J."/>
            <person name="Hornburger P."/>
            <person name="Mueller R.-W."/>
            <person name="Bruemmer F."/>
            <person name="Labrenz M."/>
            <person name="Spormann A.M."/>
            <person name="Op den Camp H."/>
            <person name="Overmann J."/>
            <person name="Amann R."/>
            <person name="Jetten M.S.M."/>
            <person name="Mascher T."/>
            <person name="Medema M.H."/>
            <person name="Devos D.P."/>
            <person name="Kaster A.-K."/>
            <person name="Ovreas L."/>
            <person name="Rohde M."/>
            <person name="Galperin M.Y."/>
            <person name="Jogler C."/>
        </authorList>
    </citation>
    <scope>NUCLEOTIDE SEQUENCE [LARGE SCALE GENOMIC DNA]</scope>
    <source>
        <strain evidence="2 3">Pan44</strain>
    </source>
</reference>
<evidence type="ECO:0000256" key="1">
    <source>
        <dbReference type="SAM" id="Coils"/>
    </source>
</evidence>
<dbReference type="AlphaFoldDB" id="A0A517SKR4"/>
<protein>
    <submittedName>
        <fullName evidence="2">Uncharacterized protein</fullName>
    </submittedName>
</protein>
<gene>
    <name evidence="2" type="ORF">Pan44_47630</name>
</gene>
<sequence length="157" mass="17063">MPNMKAVLDNVSSLQNENKRLRAQVARLKRQAGSERYGDYAFTDACALLRAIKCSEGDVLEQVVQIAPGGQLPPAITGLDIFSYYGRQMLIDAGSFEPDKNFAVWHYIVGPLGECLALHGFADIALKSGHKDTIKLTAEGRRFLAKLELQGPSGSPG</sequence>
<dbReference type="KEGG" id="ccos:Pan44_47630"/>